<protein>
    <recommendedName>
        <fullName evidence="2">Myb/SANT-like DNA-binding domain-containing protein</fullName>
    </recommendedName>
</protein>
<gene>
    <name evidence="3" type="ORF">X777_12833</name>
</gene>
<accession>A0A026VZC1</accession>
<evidence type="ECO:0000259" key="2">
    <source>
        <dbReference type="Pfam" id="PF13837"/>
    </source>
</evidence>
<sequence>MEKISLYDGERDILVEISDSSQDAARARNDLAFATDLLNAALNKKKFEEVANSDESIPLIEQSRSVDLEGTSTEERVSDTNISDIEDGDSLCRWTKSTVFLPLETYRSMEEKFLNGKYSQKKVWEKESEILKDKNYDVTGPQCSAKMRSLKKSYKSIKDHNSKSGNDRRTWPFYEV</sequence>
<evidence type="ECO:0000313" key="4">
    <source>
        <dbReference type="Proteomes" id="UP000053097"/>
    </source>
</evidence>
<evidence type="ECO:0000256" key="1">
    <source>
        <dbReference type="SAM" id="MobiDB-lite"/>
    </source>
</evidence>
<dbReference type="Proteomes" id="UP000053097">
    <property type="component" value="Unassembled WGS sequence"/>
</dbReference>
<dbReference type="PANTHER" id="PTHR47595:SF1">
    <property type="entry name" value="MYB_SANT-LIKE DNA-BINDING DOMAIN-CONTAINING PROTEIN"/>
    <property type="match status" value="1"/>
</dbReference>
<dbReference type="InterPro" id="IPR044822">
    <property type="entry name" value="Myb_DNA-bind_4"/>
</dbReference>
<dbReference type="OMA" id="NDRRTWP"/>
<feature type="region of interest" description="Disordered" evidence="1">
    <location>
        <begin position="154"/>
        <end position="176"/>
    </location>
</feature>
<keyword evidence="4" id="KW-1185">Reference proteome</keyword>
<reference evidence="3 4" key="1">
    <citation type="journal article" date="2014" name="Curr. Biol.">
        <title>The genome of the clonal raider ant Cerapachys biroi.</title>
        <authorList>
            <person name="Oxley P.R."/>
            <person name="Ji L."/>
            <person name="Fetter-Pruneda I."/>
            <person name="McKenzie S.K."/>
            <person name="Li C."/>
            <person name="Hu H."/>
            <person name="Zhang G."/>
            <person name="Kronauer D.J."/>
        </authorList>
    </citation>
    <scope>NUCLEOTIDE SEQUENCE [LARGE SCALE GENOMIC DNA]</scope>
</reference>
<name>A0A026VZC1_OOCBI</name>
<dbReference type="Gene3D" id="1.10.10.60">
    <property type="entry name" value="Homeodomain-like"/>
    <property type="match status" value="1"/>
</dbReference>
<feature type="compositionally biased region" description="Basic and acidic residues" evidence="1">
    <location>
        <begin position="156"/>
        <end position="170"/>
    </location>
</feature>
<dbReference type="AlphaFoldDB" id="A0A026VZC1"/>
<feature type="domain" description="Myb/SANT-like DNA-binding" evidence="2">
    <location>
        <begin position="92"/>
        <end position="175"/>
    </location>
</feature>
<dbReference type="EMBL" id="KK107550">
    <property type="protein sequence ID" value="EZA49025.1"/>
    <property type="molecule type" value="Genomic_DNA"/>
</dbReference>
<evidence type="ECO:0000313" key="3">
    <source>
        <dbReference type="EMBL" id="EZA49025.1"/>
    </source>
</evidence>
<dbReference type="OrthoDB" id="7538052at2759"/>
<dbReference type="PANTHER" id="PTHR47595">
    <property type="entry name" value="HEAT SHOCK 70 KDA PROTEIN 14"/>
    <property type="match status" value="1"/>
</dbReference>
<proteinExistence type="predicted"/>
<dbReference type="Pfam" id="PF13837">
    <property type="entry name" value="Myb_DNA-bind_4"/>
    <property type="match status" value="1"/>
</dbReference>
<organism evidence="3 4">
    <name type="scientific">Ooceraea biroi</name>
    <name type="common">Clonal raider ant</name>
    <name type="synonym">Cerapachys biroi</name>
    <dbReference type="NCBI Taxonomy" id="2015173"/>
    <lineage>
        <taxon>Eukaryota</taxon>
        <taxon>Metazoa</taxon>
        <taxon>Ecdysozoa</taxon>
        <taxon>Arthropoda</taxon>
        <taxon>Hexapoda</taxon>
        <taxon>Insecta</taxon>
        <taxon>Pterygota</taxon>
        <taxon>Neoptera</taxon>
        <taxon>Endopterygota</taxon>
        <taxon>Hymenoptera</taxon>
        <taxon>Apocrita</taxon>
        <taxon>Aculeata</taxon>
        <taxon>Formicoidea</taxon>
        <taxon>Formicidae</taxon>
        <taxon>Dorylinae</taxon>
        <taxon>Ooceraea</taxon>
    </lineage>
</organism>